<gene>
    <name evidence="11" type="ORF">MCOR_9900</name>
</gene>
<dbReference type="EMBL" id="CACVKT020001761">
    <property type="protein sequence ID" value="CAC5371445.1"/>
    <property type="molecule type" value="Genomic_DNA"/>
</dbReference>
<dbReference type="PANTHER" id="PTHR24243:SF208">
    <property type="entry name" value="PYROKININ-1 RECEPTOR"/>
    <property type="match status" value="1"/>
</dbReference>
<proteinExistence type="inferred from homology"/>
<feature type="transmembrane region" description="Helical" evidence="9">
    <location>
        <begin position="20"/>
        <end position="44"/>
    </location>
</feature>
<dbReference type="InterPro" id="IPR000276">
    <property type="entry name" value="GPCR_Rhodpsn"/>
</dbReference>
<evidence type="ECO:0000256" key="8">
    <source>
        <dbReference type="RuleBase" id="RU000688"/>
    </source>
</evidence>
<dbReference type="Proteomes" id="UP000507470">
    <property type="component" value="Unassembled WGS sequence"/>
</dbReference>
<keyword evidence="5 9" id="KW-0472">Membrane</keyword>
<keyword evidence="2 8" id="KW-0812">Transmembrane</keyword>
<dbReference type="InterPro" id="IPR017452">
    <property type="entry name" value="GPCR_Rhodpsn_7TM"/>
</dbReference>
<evidence type="ECO:0000259" key="10">
    <source>
        <dbReference type="PROSITE" id="PS50262"/>
    </source>
</evidence>
<dbReference type="GO" id="GO:0016020">
    <property type="term" value="C:membrane"/>
    <property type="evidence" value="ECO:0007669"/>
    <property type="project" value="UniProtKB-SubCell"/>
</dbReference>
<organism evidence="11 12">
    <name type="scientific">Mytilus coruscus</name>
    <name type="common">Sea mussel</name>
    <dbReference type="NCBI Taxonomy" id="42192"/>
    <lineage>
        <taxon>Eukaryota</taxon>
        <taxon>Metazoa</taxon>
        <taxon>Spiralia</taxon>
        <taxon>Lophotrochozoa</taxon>
        <taxon>Mollusca</taxon>
        <taxon>Bivalvia</taxon>
        <taxon>Autobranchia</taxon>
        <taxon>Pteriomorphia</taxon>
        <taxon>Mytilida</taxon>
        <taxon>Mytiloidea</taxon>
        <taxon>Mytilidae</taxon>
        <taxon>Mytilinae</taxon>
        <taxon>Mytilus</taxon>
    </lineage>
</organism>
<feature type="transmembrane region" description="Helical" evidence="9">
    <location>
        <begin position="89"/>
        <end position="112"/>
    </location>
</feature>
<evidence type="ECO:0000256" key="9">
    <source>
        <dbReference type="SAM" id="Phobius"/>
    </source>
</evidence>
<evidence type="ECO:0000256" key="4">
    <source>
        <dbReference type="ARBA" id="ARBA00023040"/>
    </source>
</evidence>
<evidence type="ECO:0000313" key="11">
    <source>
        <dbReference type="EMBL" id="CAC5371445.1"/>
    </source>
</evidence>
<dbReference type="PROSITE" id="PS50262">
    <property type="entry name" value="G_PROTEIN_RECEP_F1_2"/>
    <property type="match status" value="1"/>
</dbReference>
<evidence type="ECO:0000313" key="12">
    <source>
        <dbReference type="Proteomes" id="UP000507470"/>
    </source>
</evidence>
<keyword evidence="3 9" id="KW-1133">Transmembrane helix</keyword>
<evidence type="ECO:0000256" key="1">
    <source>
        <dbReference type="ARBA" id="ARBA00004141"/>
    </source>
</evidence>
<dbReference type="OrthoDB" id="6058642at2759"/>
<comment type="similarity">
    <text evidence="8">Belongs to the G-protein coupled receptor 1 family.</text>
</comment>
<dbReference type="AlphaFoldDB" id="A0A6J8APC8"/>
<reference evidence="11 12" key="1">
    <citation type="submission" date="2020-06" db="EMBL/GenBank/DDBJ databases">
        <authorList>
            <person name="Li R."/>
            <person name="Bekaert M."/>
        </authorList>
    </citation>
    <scope>NUCLEOTIDE SEQUENCE [LARGE SCALE GENOMIC DNA]</scope>
    <source>
        <strain evidence="12">wild</strain>
    </source>
</reference>
<dbReference type="GO" id="GO:0004930">
    <property type="term" value="F:G protein-coupled receptor activity"/>
    <property type="evidence" value="ECO:0007669"/>
    <property type="project" value="UniProtKB-KW"/>
</dbReference>
<feature type="transmembrane region" description="Helical" evidence="9">
    <location>
        <begin position="56"/>
        <end position="77"/>
    </location>
</feature>
<feature type="transmembrane region" description="Helical" evidence="9">
    <location>
        <begin position="133"/>
        <end position="154"/>
    </location>
</feature>
<keyword evidence="7 8" id="KW-0807">Transducer</keyword>
<evidence type="ECO:0000256" key="3">
    <source>
        <dbReference type="ARBA" id="ARBA00022989"/>
    </source>
</evidence>
<evidence type="ECO:0000256" key="5">
    <source>
        <dbReference type="ARBA" id="ARBA00023136"/>
    </source>
</evidence>
<dbReference type="Pfam" id="PF00001">
    <property type="entry name" value="7tm_1"/>
    <property type="match status" value="1"/>
</dbReference>
<accession>A0A6J8APC8</accession>
<keyword evidence="12" id="KW-1185">Reference proteome</keyword>
<dbReference type="CDD" id="cd00637">
    <property type="entry name" value="7tm_classA_rhodopsin-like"/>
    <property type="match status" value="1"/>
</dbReference>
<protein>
    <recommendedName>
        <fullName evidence="10">G-protein coupled receptors family 1 profile domain-containing protein</fullName>
    </recommendedName>
</protein>
<keyword evidence="4 8" id="KW-0297">G-protein coupled receptor</keyword>
<dbReference type="PROSITE" id="PS00237">
    <property type="entry name" value="G_PROTEIN_RECEP_F1_1"/>
    <property type="match status" value="1"/>
</dbReference>
<dbReference type="Gene3D" id="1.20.1070.10">
    <property type="entry name" value="Rhodopsin 7-helix transmembrane proteins"/>
    <property type="match status" value="1"/>
</dbReference>
<evidence type="ECO:0000256" key="6">
    <source>
        <dbReference type="ARBA" id="ARBA00023170"/>
    </source>
</evidence>
<feature type="transmembrane region" description="Helical" evidence="9">
    <location>
        <begin position="184"/>
        <end position="207"/>
    </location>
</feature>
<keyword evidence="6 8" id="KW-0675">Receptor</keyword>
<feature type="domain" description="G-protein coupled receptors family 1 profile" evidence="10">
    <location>
        <begin position="36"/>
        <end position="294"/>
    </location>
</feature>
<dbReference type="PRINTS" id="PR00237">
    <property type="entry name" value="GPCRRHODOPSN"/>
</dbReference>
<name>A0A6J8APC8_MYTCO</name>
<evidence type="ECO:0000256" key="7">
    <source>
        <dbReference type="ARBA" id="ARBA00023224"/>
    </source>
</evidence>
<sequence>MTNSTKTIIDLNDEKFRKLLAPIVFLVITLIVGIPGNLTVLVIYGKKYAKSVHQTIVWNLAIADQIFCTVGIPFNIARIVHYYSFEGEWLCVLFVVMLYFLLLYSTHLLVLLSIHRFWKICFPLRQQIRLDTVNYWIIACFGIASILSAPHFGLSKYEEINVGYNLTGYSCAISLSNPSIYSTAYNYCFLALFILYTIVLVVIYLMIGRKLYKQHKRRHENQVTGSTKKAISSKMTKIAFAISMVFAVSYIPLFILQITAQTIDKDDLNTFQFAMLRIGERLYVVNHVANPFIYGIFDKQFKKHFKELVTCSWSRDTTKSSTKESTSITEIQLEQSKISVV</sequence>
<feature type="transmembrane region" description="Helical" evidence="9">
    <location>
        <begin position="238"/>
        <end position="260"/>
    </location>
</feature>
<comment type="subcellular location">
    <subcellularLocation>
        <location evidence="1">Membrane</location>
        <topology evidence="1">Multi-pass membrane protein</topology>
    </subcellularLocation>
</comment>
<dbReference type="PANTHER" id="PTHR24243">
    <property type="entry name" value="G-PROTEIN COUPLED RECEPTOR"/>
    <property type="match status" value="1"/>
</dbReference>
<evidence type="ECO:0000256" key="2">
    <source>
        <dbReference type="ARBA" id="ARBA00022692"/>
    </source>
</evidence>
<dbReference type="SUPFAM" id="SSF81321">
    <property type="entry name" value="Family A G protein-coupled receptor-like"/>
    <property type="match status" value="1"/>
</dbReference>